<protein>
    <recommendedName>
        <fullName evidence="1">TonB C-terminal domain-containing protein</fullName>
    </recommendedName>
</protein>
<gene>
    <name evidence="2" type="ORF">FQY83_06120</name>
</gene>
<dbReference type="EMBL" id="VOHK01000002">
    <property type="protein sequence ID" value="TWT22587.1"/>
    <property type="molecule type" value="Genomic_DNA"/>
</dbReference>
<comment type="caution">
    <text evidence="2">The sequence shown here is derived from an EMBL/GenBank/DDBJ whole genome shotgun (WGS) entry which is preliminary data.</text>
</comment>
<dbReference type="OrthoDB" id="5982524at2"/>
<name>A0A5C5U9N8_9GAMM</name>
<dbReference type="RefSeq" id="WP_146386086.1">
    <property type="nucleotide sequence ID" value="NZ_VOHK01000002.1"/>
</dbReference>
<feature type="domain" description="TonB C-terminal" evidence="1">
    <location>
        <begin position="130"/>
        <end position="240"/>
    </location>
</feature>
<evidence type="ECO:0000313" key="3">
    <source>
        <dbReference type="Proteomes" id="UP000319980"/>
    </source>
</evidence>
<dbReference type="Gene3D" id="3.30.1150.10">
    <property type="match status" value="1"/>
</dbReference>
<dbReference type="AlphaFoldDB" id="A0A5C5U9N8"/>
<keyword evidence="3" id="KW-1185">Reference proteome</keyword>
<reference evidence="2 3" key="1">
    <citation type="journal article" date="2008" name="Int. J. Syst. Evol. Microbiol.">
        <title>Luteimonas marina sp. nov., isolated from seawater.</title>
        <authorList>
            <person name="Baik K.S."/>
            <person name="Park S.C."/>
            <person name="Kim M.S."/>
            <person name="Kim E.M."/>
            <person name="Park C."/>
            <person name="Chun J."/>
            <person name="Seong C.N."/>
        </authorList>
    </citation>
    <scope>NUCLEOTIDE SEQUENCE [LARGE SCALE GENOMIC DNA]</scope>
    <source>
        <strain evidence="2 3">FR1330</strain>
    </source>
</reference>
<dbReference type="SUPFAM" id="SSF74653">
    <property type="entry name" value="TolA/TonB C-terminal domain"/>
    <property type="match status" value="1"/>
</dbReference>
<dbReference type="InterPro" id="IPR037682">
    <property type="entry name" value="TonB_C"/>
</dbReference>
<sequence>MTARFWMGLLLALVGAGAFAKKPVEIPEQAELSMLVTGMVLVEPDGSVSGWEIDQREKLPDFVVNLIENSAPVWRFEPVLVDGQPRKAKALMSLRVVANRLDEGNYRIAIQSGYFGKDAISDPRERWRQTASDEIRSLKLAPPKYPMDALVEGVRGTVYLVVRVNRQGAVADVAVEQVDLRVIGTERQMNAMRNTLAKPALVAARRWTFEVPTTGESADNEYWSVRVPVDYQFAGEKQKYGEWQAYIPGPRQEVPWVGEDPDSGESPDAMVAGGVYEVGKGLKLLTPLQRS</sequence>
<accession>A0A5C5U9N8</accession>
<evidence type="ECO:0000259" key="1">
    <source>
        <dbReference type="PROSITE" id="PS52015"/>
    </source>
</evidence>
<proteinExistence type="predicted"/>
<organism evidence="2 3">
    <name type="scientific">Luteimonas marina</name>
    <dbReference type="NCBI Taxonomy" id="488485"/>
    <lineage>
        <taxon>Bacteria</taxon>
        <taxon>Pseudomonadati</taxon>
        <taxon>Pseudomonadota</taxon>
        <taxon>Gammaproteobacteria</taxon>
        <taxon>Lysobacterales</taxon>
        <taxon>Lysobacteraceae</taxon>
        <taxon>Luteimonas</taxon>
    </lineage>
</organism>
<evidence type="ECO:0000313" key="2">
    <source>
        <dbReference type="EMBL" id="TWT22587.1"/>
    </source>
</evidence>
<dbReference type="PROSITE" id="PS52015">
    <property type="entry name" value="TONB_CTD"/>
    <property type="match status" value="1"/>
</dbReference>
<dbReference type="Proteomes" id="UP000319980">
    <property type="component" value="Unassembled WGS sequence"/>
</dbReference>
<dbReference type="GO" id="GO:0055085">
    <property type="term" value="P:transmembrane transport"/>
    <property type="evidence" value="ECO:0007669"/>
    <property type="project" value="InterPro"/>
</dbReference>